<dbReference type="SUPFAM" id="SSF102400">
    <property type="entry name" value="DNA polymerase III chi subunit"/>
    <property type="match status" value="1"/>
</dbReference>
<dbReference type="Gene3D" id="3.40.50.10110">
    <property type="entry name" value="DNA polymerase III subunit chi"/>
    <property type="match status" value="1"/>
</dbReference>
<reference evidence="2" key="1">
    <citation type="submission" date="2016-12" db="EMBL/GenBank/DDBJ databases">
        <title>Complete Genome Sequence of Beggiatoa leptomitiformis D-401.</title>
        <authorList>
            <person name="Fomenkov A."/>
            <person name="Vincze T."/>
            <person name="Grabovich M."/>
            <person name="Anton B.P."/>
            <person name="Dubinina G."/>
            <person name="Orlova M."/>
            <person name="Belousova E."/>
            <person name="Roberts R.J."/>
        </authorList>
    </citation>
    <scope>NUCLEOTIDE SEQUENCE [LARGE SCALE GENOMIC DNA]</scope>
    <source>
        <strain evidence="2">D-401</strain>
    </source>
</reference>
<dbReference type="InterPro" id="IPR007459">
    <property type="entry name" value="DNA_pol3_chi"/>
</dbReference>
<dbReference type="Proteomes" id="UP000234271">
    <property type="component" value="Chromosome"/>
</dbReference>
<dbReference type="GO" id="GO:0006260">
    <property type="term" value="P:DNA replication"/>
    <property type="evidence" value="ECO:0007669"/>
    <property type="project" value="InterPro"/>
</dbReference>
<evidence type="ECO:0000313" key="1">
    <source>
        <dbReference type="EMBL" id="AUI69193.2"/>
    </source>
</evidence>
<dbReference type="PANTHER" id="PTHR38767">
    <property type="entry name" value="DNA POLYMERASE III SUBUNIT CHI"/>
    <property type="match status" value="1"/>
</dbReference>
<dbReference type="EMBL" id="CP018889">
    <property type="protein sequence ID" value="AUI69193.2"/>
    <property type="molecule type" value="Genomic_DNA"/>
</dbReference>
<evidence type="ECO:0000313" key="2">
    <source>
        <dbReference type="Proteomes" id="UP000234271"/>
    </source>
</evidence>
<organism evidence="1 2">
    <name type="scientific">Beggiatoa leptomitoformis</name>
    <dbReference type="NCBI Taxonomy" id="288004"/>
    <lineage>
        <taxon>Bacteria</taxon>
        <taxon>Pseudomonadati</taxon>
        <taxon>Pseudomonadota</taxon>
        <taxon>Gammaproteobacteria</taxon>
        <taxon>Thiotrichales</taxon>
        <taxon>Thiotrichaceae</taxon>
        <taxon>Beggiatoa</taxon>
    </lineage>
</organism>
<dbReference type="PANTHER" id="PTHR38767:SF1">
    <property type="entry name" value="DNA POLYMERASE III SUBUNIT CHI"/>
    <property type="match status" value="1"/>
</dbReference>
<dbReference type="GO" id="GO:0032298">
    <property type="term" value="P:positive regulation of DNA-templated DNA replication initiation"/>
    <property type="evidence" value="ECO:0007669"/>
    <property type="project" value="TreeGrafter"/>
</dbReference>
<name>A0A2N9YFF8_9GAMM</name>
<dbReference type="GO" id="GO:0003887">
    <property type="term" value="F:DNA-directed DNA polymerase activity"/>
    <property type="evidence" value="ECO:0007669"/>
    <property type="project" value="InterPro"/>
</dbReference>
<keyword evidence="2" id="KW-1185">Reference proteome</keyword>
<dbReference type="STRING" id="288004.AL038_13150"/>
<dbReference type="InterPro" id="IPR036768">
    <property type="entry name" value="PolIII_chi_sf"/>
</dbReference>
<protein>
    <submittedName>
        <fullName evidence="1">DNA polymerase III subunit chi</fullName>
    </submittedName>
</protein>
<dbReference type="Pfam" id="PF04364">
    <property type="entry name" value="DNA_pol3_chi"/>
    <property type="match status" value="1"/>
</dbReference>
<accession>A0A2N9YFF8</accession>
<sequence length="175" mass="19997">MHLFGIFIVTVLNSSSELPTSPTQVDFYIFHAHYVQALERFVCRLIEKAYQQKHQIFVLANTEAQAKLLDSLLWVVNPDSFIPHSLLLAGQEETFCLNGEGKSQHFPVVIGYGTMPQSTRTLLINLAETVPDFFAQFQRIAELVAPEESARIAGRQRFRFYREQQVVLNSHDISK</sequence>
<proteinExistence type="predicted"/>
<dbReference type="GO" id="GO:0003677">
    <property type="term" value="F:DNA binding"/>
    <property type="evidence" value="ECO:0007669"/>
    <property type="project" value="InterPro"/>
</dbReference>
<gene>
    <name evidence="1" type="ORF">BLE401_11115</name>
</gene>
<dbReference type="AlphaFoldDB" id="A0A2N9YFF8"/>